<accession>A0A6L8LIE1</accession>
<evidence type="ECO:0000256" key="1">
    <source>
        <dbReference type="SAM" id="Phobius"/>
    </source>
</evidence>
<feature type="transmembrane region" description="Helical" evidence="1">
    <location>
        <begin position="180"/>
        <end position="199"/>
    </location>
</feature>
<comment type="caution">
    <text evidence="3">The sequence shown here is derived from an EMBL/GenBank/DDBJ whole genome shotgun (WGS) entry which is preliminary data.</text>
</comment>
<gene>
    <name evidence="3" type="ORF">GR167_09870</name>
</gene>
<sequence length="297" mass="32231">MHPDYSAHAAFVSPARPRAEAWRLIAGLIMATVIYIGLLQALDACVMIVLGDDGYFDFRTMLETGNSPAGTLYLLGSFVCMAVAVSAVAHQLHGRSPLSLLGPPRLALRQGWRVLRVNALIFLAIWLLPPAEWSADLVPQRPFGDWVLLLPLALPALLIQTGTEELVFRGYVQQQLAARFKATAVWMLGPALLFGLLHYRPEAGANAWLFIGWAAAFSLAASDLTARAGTLGPAIALHFAANAWAILIYSQDETLSGLSLYHQPIDLADADTVTPLLLVDLGTLFVSWLAARLALRR</sequence>
<keyword evidence="3" id="KW-0378">Hydrolase</keyword>
<dbReference type="GO" id="GO:0004175">
    <property type="term" value="F:endopeptidase activity"/>
    <property type="evidence" value="ECO:0007669"/>
    <property type="project" value="UniProtKB-ARBA"/>
</dbReference>
<dbReference type="InterPro" id="IPR003675">
    <property type="entry name" value="Rce1/LyrA-like_dom"/>
</dbReference>
<dbReference type="RefSeq" id="WP_160973294.1">
    <property type="nucleotide sequence ID" value="NZ_WWEN01000003.1"/>
</dbReference>
<dbReference type="GO" id="GO:0008237">
    <property type="term" value="F:metallopeptidase activity"/>
    <property type="evidence" value="ECO:0007669"/>
    <property type="project" value="UniProtKB-KW"/>
</dbReference>
<protein>
    <submittedName>
        <fullName evidence="3">CPBP family intramembrane metalloprotease</fullName>
    </submittedName>
</protein>
<dbReference type="GO" id="GO:0080120">
    <property type="term" value="P:CAAX-box protein maturation"/>
    <property type="evidence" value="ECO:0007669"/>
    <property type="project" value="UniProtKB-ARBA"/>
</dbReference>
<dbReference type="AlphaFoldDB" id="A0A6L8LIE1"/>
<keyword evidence="3" id="KW-0645">Protease</keyword>
<feature type="transmembrane region" description="Helical" evidence="1">
    <location>
        <begin position="231"/>
        <end position="250"/>
    </location>
</feature>
<feature type="transmembrane region" description="Helical" evidence="1">
    <location>
        <begin position="21"/>
        <end position="50"/>
    </location>
</feature>
<dbReference type="GO" id="GO:0006508">
    <property type="term" value="P:proteolysis"/>
    <property type="evidence" value="ECO:0007669"/>
    <property type="project" value="UniProtKB-KW"/>
</dbReference>
<keyword evidence="1" id="KW-0812">Transmembrane</keyword>
<keyword evidence="1" id="KW-0472">Membrane</keyword>
<feature type="transmembrane region" description="Helical" evidence="1">
    <location>
        <begin position="70"/>
        <end position="90"/>
    </location>
</feature>
<feature type="domain" description="CAAX prenyl protease 2/Lysostaphin resistance protein A-like" evidence="2">
    <location>
        <begin position="148"/>
        <end position="243"/>
    </location>
</feature>
<keyword evidence="1" id="KW-1133">Transmembrane helix</keyword>
<evidence type="ECO:0000313" key="3">
    <source>
        <dbReference type="EMBL" id="MYM55615.1"/>
    </source>
</evidence>
<dbReference type="EMBL" id="WWEN01000003">
    <property type="protein sequence ID" value="MYM55615.1"/>
    <property type="molecule type" value="Genomic_DNA"/>
</dbReference>
<name>A0A6L8LIE1_9RHOB</name>
<proteinExistence type="predicted"/>
<dbReference type="Proteomes" id="UP000479043">
    <property type="component" value="Unassembled WGS sequence"/>
</dbReference>
<reference evidence="3 4" key="1">
    <citation type="submission" date="2020-01" db="EMBL/GenBank/DDBJ databases">
        <authorList>
            <person name="Chen S."/>
        </authorList>
    </citation>
    <scope>NUCLEOTIDE SEQUENCE [LARGE SCALE GENOMIC DNA]</scope>
    <source>
        <strain evidence="3 4">GS-10</strain>
    </source>
</reference>
<keyword evidence="3" id="KW-0482">Metalloprotease</keyword>
<dbReference type="Pfam" id="PF02517">
    <property type="entry name" value="Rce1-like"/>
    <property type="match status" value="1"/>
</dbReference>
<organism evidence="3 4">
    <name type="scientific">Thalassovita mangrovi</name>
    <dbReference type="NCBI Taxonomy" id="2692236"/>
    <lineage>
        <taxon>Bacteria</taxon>
        <taxon>Pseudomonadati</taxon>
        <taxon>Pseudomonadota</taxon>
        <taxon>Alphaproteobacteria</taxon>
        <taxon>Rhodobacterales</taxon>
        <taxon>Roseobacteraceae</taxon>
        <taxon>Thalassovita</taxon>
    </lineage>
</organism>
<feature type="transmembrane region" description="Helical" evidence="1">
    <location>
        <begin position="205"/>
        <end position="224"/>
    </location>
</feature>
<evidence type="ECO:0000259" key="2">
    <source>
        <dbReference type="Pfam" id="PF02517"/>
    </source>
</evidence>
<feature type="transmembrane region" description="Helical" evidence="1">
    <location>
        <begin position="148"/>
        <end position="168"/>
    </location>
</feature>
<feature type="transmembrane region" description="Helical" evidence="1">
    <location>
        <begin position="111"/>
        <end position="128"/>
    </location>
</feature>
<evidence type="ECO:0000313" key="4">
    <source>
        <dbReference type="Proteomes" id="UP000479043"/>
    </source>
</evidence>
<feature type="transmembrane region" description="Helical" evidence="1">
    <location>
        <begin position="276"/>
        <end position="295"/>
    </location>
</feature>
<keyword evidence="4" id="KW-1185">Reference proteome</keyword>